<feature type="transmembrane region" description="Helical" evidence="2">
    <location>
        <begin position="153"/>
        <end position="171"/>
    </location>
</feature>
<reference evidence="3" key="1">
    <citation type="journal article" date="2021" name="Open Biol.">
        <title>Shared evolutionary footprints suggest mitochondrial oxidative damage underlies multiple complex I losses in fungi.</title>
        <authorList>
            <person name="Schikora-Tamarit M.A."/>
            <person name="Marcet-Houben M."/>
            <person name="Nosek J."/>
            <person name="Gabaldon T."/>
        </authorList>
    </citation>
    <scope>NUCLEOTIDE SEQUENCE</scope>
    <source>
        <strain evidence="3">CBS2887</strain>
    </source>
</reference>
<proteinExistence type="predicted"/>
<feature type="transmembrane region" description="Helical" evidence="2">
    <location>
        <begin position="47"/>
        <end position="67"/>
    </location>
</feature>
<keyword evidence="2" id="KW-1133">Transmembrane helix</keyword>
<comment type="caution">
    <text evidence="3">The sequence shown here is derived from an EMBL/GenBank/DDBJ whole genome shotgun (WGS) entry which is preliminary data.</text>
</comment>
<gene>
    <name evidence="3" type="ORF">WICPIJ_001529</name>
</gene>
<keyword evidence="4" id="KW-1185">Reference proteome</keyword>
<dbReference type="EMBL" id="JAEUBG010000805">
    <property type="protein sequence ID" value="KAH3687498.1"/>
    <property type="molecule type" value="Genomic_DNA"/>
</dbReference>
<accession>A0A9P8TPT6</accession>
<evidence type="ECO:0000256" key="2">
    <source>
        <dbReference type="SAM" id="Phobius"/>
    </source>
</evidence>
<dbReference type="Proteomes" id="UP000774326">
    <property type="component" value="Unassembled WGS sequence"/>
</dbReference>
<reference evidence="3" key="2">
    <citation type="submission" date="2021-01" db="EMBL/GenBank/DDBJ databases">
        <authorList>
            <person name="Schikora-Tamarit M.A."/>
        </authorList>
    </citation>
    <scope>NUCLEOTIDE SEQUENCE</scope>
    <source>
        <strain evidence="3">CBS2887</strain>
    </source>
</reference>
<feature type="transmembrane region" description="Helical" evidence="2">
    <location>
        <begin position="111"/>
        <end position="132"/>
    </location>
</feature>
<keyword evidence="2" id="KW-0472">Membrane</keyword>
<evidence type="ECO:0000256" key="1">
    <source>
        <dbReference type="SAM" id="MobiDB-lite"/>
    </source>
</evidence>
<organism evidence="3 4">
    <name type="scientific">Wickerhamomyces pijperi</name>
    <name type="common">Yeast</name>
    <name type="synonym">Pichia pijperi</name>
    <dbReference type="NCBI Taxonomy" id="599730"/>
    <lineage>
        <taxon>Eukaryota</taxon>
        <taxon>Fungi</taxon>
        <taxon>Dikarya</taxon>
        <taxon>Ascomycota</taxon>
        <taxon>Saccharomycotina</taxon>
        <taxon>Saccharomycetes</taxon>
        <taxon>Phaffomycetales</taxon>
        <taxon>Wickerhamomycetaceae</taxon>
        <taxon>Wickerhamomyces</taxon>
    </lineage>
</organism>
<sequence length="208" mass="21678">MNNLWTWFLSTNDLGMVSCTLVSWSNSPLRDLMFSAERSNFSSSRKAVVNWITTLFISGLFFLRSSAYSEDVGISRPMRSSSSSNSPIACSQSSSPEVSGSCSSSSPLPEVLLLLPLPLAGFFGVGTGVDFLDPAAAVLRFFDAEAFGRALPPLFLVLVLVLAAVGCGDWSSSSKSSSTSSSSSATSSSSSSSSSSIVKSSSSASLSI</sequence>
<protein>
    <submittedName>
        <fullName evidence="3">Uncharacterized protein</fullName>
    </submittedName>
</protein>
<evidence type="ECO:0000313" key="4">
    <source>
        <dbReference type="Proteomes" id="UP000774326"/>
    </source>
</evidence>
<dbReference type="AlphaFoldDB" id="A0A9P8TPT6"/>
<feature type="region of interest" description="Disordered" evidence="1">
    <location>
        <begin position="170"/>
        <end position="208"/>
    </location>
</feature>
<feature type="transmembrane region" description="Helical" evidence="2">
    <location>
        <begin position="6"/>
        <end position="26"/>
    </location>
</feature>
<name>A0A9P8TPT6_WICPI</name>
<keyword evidence="2" id="KW-0812">Transmembrane</keyword>
<evidence type="ECO:0000313" key="3">
    <source>
        <dbReference type="EMBL" id="KAH3687498.1"/>
    </source>
</evidence>